<sequence length="223" mass="25323">MREAIMKHFDCDESRSESEAEVGRIGHFSEAGRVPREYLSYLPLTAASNGNRLMNLKSAKKDLEGRPQSATDTSESLMSQLHESEKTIASLQTELETLKKSTQRIENQIKSHKLTNEDLDRQLTVARVELNEAQQKFSSLEVELDDKRNCCEELEATCLELQLQFESVAKKEARAVTPIRKKSNFGLIGRLQLLQRSWQSARRDPKPWKAVEGIGCTKGSRPF</sequence>
<comment type="caution">
    <text evidence="4">The sequence shown here is derived from an EMBL/GenBank/DDBJ whole genome shotgun (WGS) entry which is preliminary data.</text>
</comment>
<accession>A0A8T1RGT1</accession>
<evidence type="ECO:0000313" key="4">
    <source>
        <dbReference type="EMBL" id="KAG6666218.1"/>
    </source>
</evidence>
<dbReference type="Proteomes" id="UP000811609">
    <property type="component" value="Chromosome 1"/>
</dbReference>
<reference evidence="4" key="1">
    <citation type="submission" date="2020-12" db="EMBL/GenBank/DDBJ databases">
        <title>WGS assembly of Carya illinoinensis cv. Pawnee.</title>
        <authorList>
            <person name="Platts A."/>
            <person name="Shu S."/>
            <person name="Wright S."/>
            <person name="Barry K."/>
            <person name="Edger P."/>
            <person name="Pires J.C."/>
            <person name="Schmutz J."/>
        </authorList>
    </citation>
    <scope>NUCLEOTIDE SEQUENCE</scope>
    <source>
        <tissue evidence="4">Leaf</tissue>
    </source>
</reference>
<keyword evidence="2 3" id="KW-0175">Coiled coil</keyword>
<organism evidence="4 5">
    <name type="scientific">Carya illinoinensis</name>
    <name type="common">Pecan</name>
    <dbReference type="NCBI Taxonomy" id="32201"/>
    <lineage>
        <taxon>Eukaryota</taxon>
        <taxon>Viridiplantae</taxon>
        <taxon>Streptophyta</taxon>
        <taxon>Embryophyta</taxon>
        <taxon>Tracheophyta</taxon>
        <taxon>Spermatophyta</taxon>
        <taxon>Magnoliopsida</taxon>
        <taxon>eudicotyledons</taxon>
        <taxon>Gunneridae</taxon>
        <taxon>Pentapetalae</taxon>
        <taxon>rosids</taxon>
        <taxon>fabids</taxon>
        <taxon>Fagales</taxon>
        <taxon>Juglandaceae</taxon>
        <taxon>Carya</taxon>
    </lineage>
</organism>
<protein>
    <submittedName>
        <fullName evidence="4">Uncharacterized protein</fullName>
    </submittedName>
</protein>
<evidence type="ECO:0000256" key="3">
    <source>
        <dbReference type="SAM" id="Coils"/>
    </source>
</evidence>
<feature type="coiled-coil region" evidence="3">
    <location>
        <begin position="74"/>
        <end position="171"/>
    </location>
</feature>
<evidence type="ECO:0000256" key="2">
    <source>
        <dbReference type="ARBA" id="ARBA00023054"/>
    </source>
</evidence>
<evidence type="ECO:0000313" key="5">
    <source>
        <dbReference type="Proteomes" id="UP000811609"/>
    </source>
</evidence>
<proteinExistence type="inferred from homology"/>
<dbReference type="PANTHER" id="PTHR31580:SF22">
    <property type="entry name" value="FILAMENT-LIKE PLANT PROTEIN 7"/>
    <property type="match status" value="1"/>
</dbReference>
<dbReference type="AlphaFoldDB" id="A0A8T1RGT1"/>
<keyword evidence="5" id="KW-1185">Reference proteome</keyword>
<dbReference type="Pfam" id="PF05911">
    <property type="entry name" value="FPP"/>
    <property type="match status" value="1"/>
</dbReference>
<dbReference type="InterPro" id="IPR008587">
    <property type="entry name" value="FPP_plant"/>
</dbReference>
<comment type="similarity">
    <text evidence="1">Belongs to the FPP family.</text>
</comment>
<evidence type="ECO:0000256" key="1">
    <source>
        <dbReference type="ARBA" id="ARBA00005921"/>
    </source>
</evidence>
<name>A0A8T1RGT1_CARIL</name>
<dbReference type="PANTHER" id="PTHR31580">
    <property type="entry name" value="FILAMENT-LIKE PLANT PROTEIN 4"/>
    <property type="match status" value="1"/>
</dbReference>
<gene>
    <name evidence="4" type="ORF">CIPAW_01G015700</name>
</gene>
<dbReference type="EMBL" id="CM031809">
    <property type="protein sequence ID" value="KAG6666218.1"/>
    <property type="molecule type" value="Genomic_DNA"/>
</dbReference>